<feature type="compositionally biased region" description="Low complexity" evidence="1">
    <location>
        <begin position="239"/>
        <end position="270"/>
    </location>
</feature>
<comment type="caution">
    <text evidence="3">The sequence shown here is derived from an EMBL/GenBank/DDBJ whole genome shotgun (WGS) entry which is preliminary data.</text>
</comment>
<evidence type="ECO:0000313" key="4">
    <source>
        <dbReference type="Proteomes" id="UP000192257"/>
    </source>
</evidence>
<feature type="compositionally biased region" description="Polar residues" evidence="1">
    <location>
        <begin position="195"/>
        <end position="209"/>
    </location>
</feature>
<proteinExistence type="predicted"/>
<feature type="region of interest" description="Disordered" evidence="1">
    <location>
        <begin position="127"/>
        <end position="344"/>
    </location>
</feature>
<dbReference type="RefSeq" id="XP_028878073.1">
    <property type="nucleotide sequence ID" value="XM_029030603.1"/>
</dbReference>
<protein>
    <recommendedName>
        <fullName evidence="5">Mucin-associated surface protein (MASP)</fullName>
    </recommendedName>
</protein>
<accession>A0A1X0NH81</accession>
<dbReference type="AlphaFoldDB" id="A0A1X0NH81"/>
<dbReference type="EMBL" id="NBCO01000051">
    <property type="protein sequence ID" value="ORC84007.1"/>
    <property type="molecule type" value="Genomic_DNA"/>
</dbReference>
<feature type="chain" id="PRO_5012326284" description="Mucin-associated surface protein (MASP)" evidence="2">
    <location>
        <begin position="27"/>
        <end position="387"/>
    </location>
</feature>
<gene>
    <name evidence="3" type="ORF">TM35_000511080</name>
</gene>
<sequence length="387" mass="40574">MMMMMMRRVMCVLAVVLCCACGYTMAAAAAVDNDSPSGRGVSRGAVEVSCGAGGALRVRPAAESEWLTCGAGSRVSACGKYADLCRQRTARAAATTTTATTTTAGQPKAVMAHWSSWDVSVAGWLKETGKDSTKGKPGDKKTEGTKQKNESESESHQLNEQLEGRIPQEVKANLSREEDGVIPEQQEQEVEVQHRQQPGENMHTLSQKEPNLVEEKELGHLSASSEVQEDLPHPEGTKRSPTVSADSSSSPEAASEARTTLSTATAISTAGEVNSNHDQPQTQSENNTESGVIKGSNTPHDAPAEAGDAATSGSEGSDAITPASTENTTTEAPSTAPSPAPVSNAEISNIASNMQNKANVDSSVSPVWMRTAAPLLIVAMLFSVTVY</sequence>
<keyword evidence="4" id="KW-1185">Reference proteome</keyword>
<reference evidence="3 4" key="1">
    <citation type="submission" date="2017-03" db="EMBL/GenBank/DDBJ databases">
        <title>An alternative strategy for trypanosome survival in the mammalian bloodstream revealed through genome and transcriptome analysis of the ubiquitous bovine parasite Trypanosoma (Megatrypanum) theileri.</title>
        <authorList>
            <person name="Kelly S."/>
            <person name="Ivens A."/>
            <person name="Mott A."/>
            <person name="O'Neill E."/>
            <person name="Emms D."/>
            <person name="Macleod O."/>
            <person name="Voorheis P."/>
            <person name="Matthews J."/>
            <person name="Matthews K."/>
            <person name="Carrington M."/>
        </authorList>
    </citation>
    <scope>NUCLEOTIDE SEQUENCE [LARGE SCALE GENOMIC DNA]</scope>
    <source>
        <strain evidence="3">Edinburgh</strain>
    </source>
</reference>
<organism evidence="3 4">
    <name type="scientific">Trypanosoma theileri</name>
    <dbReference type="NCBI Taxonomy" id="67003"/>
    <lineage>
        <taxon>Eukaryota</taxon>
        <taxon>Discoba</taxon>
        <taxon>Euglenozoa</taxon>
        <taxon>Kinetoplastea</taxon>
        <taxon>Metakinetoplastina</taxon>
        <taxon>Trypanosomatida</taxon>
        <taxon>Trypanosomatidae</taxon>
        <taxon>Trypanosoma</taxon>
    </lineage>
</organism>
<dbReference type="VEuPathDB" id="TriTrypDB:TM35_000511080"/>
<feature type="compositionally biased region" description="Basic and acidic residues" evidence="1">
    <location>
        <begin position="127"/>
        <end position="179"/>
    </location>
</feature>
<feature type="signal peptide" evidence="2">
    <location>
        <begin position="1"/>
        <end position="26"/>
    </location>
</feature>
<feature type="compositionally biased region" description="Low complexity" evidence="1">
    <location>
        <begin position="321"/>
        <end position="344"/>
    </location>
</feature>
<dbReference type="GeneID" id="39990383"/>
<keyword evidence="2" id="KW-0732">Signal</keyword>
<evidence type="ECO:0000313" key="3">
    <source>
        <dbReference type="EMBL" id="ORC84007.1"/>
    </source>
</evidence>
<feature type="compositionally biased region" description="Polar residues" evidence="1">
    <location>
        <begin position="271"/>
        <end position="299"/>
    </location>
</feature>
<evidence type="ECO:0000256" key="2">
    <source>
        <dbReference type="SAM" id="SignalP"/>
    </source>
</evidence>
<evidence type="ECO:0000256" key="1">
    <source>
        <dbReference type="SAM" id="MobiDB-lite"/>
    </source>
</evidence>
<dbReference type="Proteomes" id="UP000192257">
    <property type="component" value="Unassembled WGS sequence"/>
</dbReference>
<name>A0A1X0NH81_9TRYP</name>
<evidence type="ECO:0008006" key="5">
    <source>
        <dbReference type="Google" id="ProtNLM"/>
    </source>
</evidence>